<keyword evidence="1" id="KW-0812">Transmembrane</keyword>
<dbReference type="Pfam" id="PF12796">
    <property type="entry name" value="Ank_2"/>
    <property type="match status" value="1"/>
</dbReference>
<dbReference type="InterPro" id="IPR002110">
    <property type="entry name" value="Ankyrin_rpt"/>
</dbReference>
<sequence>MAQRMKAAAETGDINGLYESIKEDSNVLDSIDAIPFVDTPLHIAASAGHTDFAVEILRLKPSFGRKLNPDGLSSLRLALINHKFDTVKRLIKLDKELIRVKGKQGMTPLHFIARKEDSNADQQQRVPDDHHVNADIQQQNIALIDIARQPLAQSDVDRSPRALENSSCDDALAKFLNSPERCLEVLYKNKFFMGRSVTVELRNIGLVVAVLIATATFTSVLSPPGGVSGGDFNLLIDGGNFNATVTSTNNLFAANTSFFNATLSIPTDNPAERLLFDAKDWEYGEGFALFYGVNTSAFVLSVAMIMFVLPAIPIFLLLHLALFLR</sequence>
<evidence type="ECO:0000313" key="3">
    <source>
        <dbReference type="EMBL" id="KAF7134769.1"/>
    </source>
</evidence>
<proteinExistence type="predicted"/>
<comment type="caution">
    <text evidence="3">The sequence shown here is derived from an EMBL/GenBank/DDBJ whole genome shotgun (WGS) entry which is preliminary data.</text>
</comment>
<dbReference type="Proteomes" id="UP000626092">
    <property type="component" value="Unassembled WGS sequence"/>
</dbReference>
<feature type="transmembrane region" description="Helical" evidence="1">
    <location>
        <begin position="297"/>
        <end position="324"/>
    </location>
</feature>
<dbReference type="InterPro" id="IPR036770">
    <property type="entry name" value="Ankyrin_rpt-contain_sf"/>
</dbReference>
<dbReference type="AlphaFoldDB" id="A0A834LHY1"/>
<dbReference type="PANTHER" id="PTHR24128:SF24">
    <property type="entry name" value="ANKYRIN REPEAT PROTEIN"/>
    <property type="match status" value="1"/>
</dbReference>
<dbReference type="InterPro" id="IPR026961">
    <property type="entry name" value="PGG_dom"/>
</dbReference>
<dbReference type="EMBL" id="WJXA01000008">
    <property type="protein sequence ID" value="KAF7134769.1"/>
    <property type="molecule type" value="Genomic_DNA"/>
</dbReference>
<evidence type="ECO:0000256" key="1">
    <source>
        <dbReference type="SAM" id="Phobius"/>
    </source>
</evidence>
<evidence type="ECO:0000259" key="2">
    <source>
        <dbReference type="Pfam" id="PF13962"/>
    </source>
</evidence>
<evidence type="ECO:0000313" key="4">
    <source>
        <dbReference type="Proteomes" id="UP000626092"/>
    </source>
</evidence>
<gene>
    <name evidence="3" type="ORF">RHSIM_Rhsim08G0165800</name>
</gene>
<feature type="transmembrane region" description="Helical" evidence="1">
    <location>
        <begin position="203"/>
        <end position="222"/>
    </location>
</feature>
<dbReference type="SUPFAM" id="SSF48403">
    <property type="entry name" value="Ankyrin repeat"/>
    <property type="match status" value="1"/>
</dbReference>
<reference evidence="3" key="1">
    <citation type="submission" date="2019-11" db="EMBL/GenBank/DDBJ databases">
        <authorList>
            <person name="Liu Y."/>
            <person name="Hou J."/>
            <person name="Li T.-Q."/>
            <person name="Guan C.-H."/>
            <person name="Wu X."/>
            <person name="Wu H.-Z."/>
            <person name="Ling F."/>
            <person name="Zhang R."/>
            <person name="Shi X.-G."/>
            <person name="Ren J.-P."/>
            <person name="Chen E.-F."/>
            <person name="Sun J.-M."/>
        </authorList>
    </citation>
    <scope>NUCLEOTIDE SEQUENCE</scope>
    <source>
        <strain evidence="3">Adult_tree_wgs_1</strain>
        <tissue evidence="3">Leaves</tissue>
    </source>
</reference>
<dbReference type="Pfam" id="PF13962">
    <property type="entry name" value="PGG"/>
    <property type="match status" value="1"/>
</dbReference>
<keyword evidence="4" id="KW-1185">Reference proteome</keyword>
<dbReference type="OrthoDB" id="674805at2759"/>
<organism evidence="3 4">
    <name type="scientific">Rhododendron simsii</name>
    <name type="common">Sims's rhododendron</name>
    <dbReference type="NCBI Taxonomy" id="118357"/>
    <lineage>
        <taxon>Eukaryota</taxon>
        <taxon>Viridiplantae</taxon>
        <taxon>Streptophyta</taxon>
        <taxon>Embryophyta</taxon>
        <taxon>Tracheophyta</taxon>
        <taxon>Spermatophyta</taxon>
        <taxon>Magnoliopsida</taxon>
        <taxon>eudicotyledons</taxon>
        <taxon>Gunneridae</taxon>
        <taxon>Pentapetalae</taxon>
        <taxon>asterids</taxon>
        <taxon>Ericales</taxon>
        <taxon>Ericaceae</taxon>
        <taxon>Ericoideae</taxon>
        <taxon>Rhodoreae</taxon>
        <taxon>Rhododendron</taxon>
    </lineage>
</organism>
<dbReference type="Gene3D" id="1.25.40.20">
    <property type="entry name" value="Ankyrin repeat-containing domain"/>
    <property type="match status" value="1"/>
</dbReference>
<keyword evidence="1" id="KW-0472">Membrane</keyword>
<feature type="domain" description="PGG" evidence="2">
    <location>
        <begin position="200"/>
        <end position="234"/>
    </location>
</feature>
<keyword evidence="1" id="KW-1133">Transmembrane helix</keyword>
<protein>
    <recommendedName>
        <fullName evidence="2">PGG domain-containing protein</fullName>
    </recommendedName>
</protein>
<dbReference type="PANTHER" id="PTHR24128">
    <property type="entry name" value="HOMEOBOX PROTEIN WARIAI"/>
    <property type="match status" value="1"/>
</dbReference>
<accession>A0A834LHY1</accession>
<name>A0A834LHY1_RHOSS</name>